<dbReference type="InterPro" id="IPR008921">
    <property type="entry name" value="DNA_pol3_clamp-load_cplx_C"/>
</dbReference>
<name>X1US92_9ZZZZ</name>
<dbReference type="PANTHER" id="PTHR13779">
    <property type="entry name" value="WERNER HELICASE-INTERACTING PROTEIN 1 FAMILY MEMBER"/>
    <property type="match status" value="1"/>
</dbReference>
<comment type="caution">
    <text evidence="2">The sequence shown here is derived from an EMBL/GenBank/DDBJ whole genome shotgun (WGS) entry which is preliminary data.</text>
</comment>
<dbReference type="InterPro" id="IPR032423">
    <property type="entry name" value="AAA_assoc_2"/>
</dbReference>
<dbReference type="GO" id="GO:0003677">
    <property type="term" value="F:DNA binding"/>
    <property type="evidence" value="ECO:0007669"/>
    <property type="project" value="InterPro"/>
</dbReference>
<evidence type="ECO:0000313" key="2">
    <source>
        <dbReference type="EMBL" id="GAJ02766.1"/>
    </source>
</evidence>
<dbReference type="InterPro" id="IPR051314">
    <property type="entry name" value="AAA_ATPase_RarA/MGS1/WRNIP1"/>
</dbReference>
<dbReference type="EMBL" id="BARW01033927">
    <property type="protein sequence ID" value="GAJ02766.1"/>
    <property type="molecule type" value="Genomic_DNA"/>
</dbReference>
<proteinExistence type="predicted"/>
<sequence length="75" mass="8474">YSGEDRQKVIEIDTALIENIIQKKALLYDKNGEEHFNLISALHKSMRDSDPDAAVYWTVRIGISFKVGIMVASGY</sequence>
<dbReference type="GO" id="GO:0008047">
    <property type="term" value="F:enzyme activator activity"/>
    <property type="evidence" value="ECO:0007669"/>
    <property type="project" value="TreeGrafter"/>
</dbReference>
<dbReference type="Gene3D" id="1.20.272.10">
    <property type="match status" value="1"/>
</dbReference>
<dbReference type="SUPFAM" id="SSF48019">
    <property type="entry name" value="post-AAA+ oligomerization domain-like"/>
    <property type="match status" value="1"/>
</dbReference>
<evidence type="ECO:0000259" key="1">
    <source>
        <dbReference type="Pfam" id="PF16193"/>
    </source>
</evidence>
<dbReference type="AlphaFoldDB" id="X1US92"/>
<organism evidence="2">
    <name type="scientific">marine sediment metagenome</name>
    <dbReference type="NCBI Taxonomy" id="412755"/>
    <lineage>
        <taxon>unclassified sequences</taxon>
        <taxon>metagenomes</taxon>
        <taxon>ecological metagenomes</taxon>
    </lineage>
</organism>
<dbReference type="GO" id="GO:0000731">
    <property type="term" value="P:DNA synthesis involved in DNA repair"/>
    <property type="evidence" value="ECO:0007669"/>
    <property type="project" value="TreeGrafter"/>
</dbReference>
<dbReference type="PANTHER" id="PTHR13779:SF7">
    <property type="entry name" value="ATPASE WRNIP1"/>
    <property type="match status" value="1"/>
</dbReference>
<protein>
    <recommendedName>
        <fullName evidence="1">AAA C-terminal domain-containing protein</fullName>
    </recommendedName>
</protein>
<dbReference type="Pfam" id="PF16193">
    <property type="entry name" value="AAA_assoc_2"/>
    <property type="match status" value="1"/>
</dbReference>
<dbReference type="GO" id="GO:0006261">
    <property type="term" value="P:DNA-templated DNA replication"/>
    <property type="evidence" value="ECO:0007669"/>
    <property type="project" value="TreeGrafter"/>
</dbReference>
<feature type="domain" description="AAA C-terminal" evidence="1">
    <location>
        <begin position="6"/>
        <end position="47"/>
    </location>
</feature>
<feature type="non-terminal residue" evidence="2">
    <location>
        <position position="1"/>
    </location>
</feature>
<gene>
    <name evidence="2" type="ORF">S12H4_53315</name>
</gene>
<reference evidence="2" key="1">
    <citation type="journal article" date="2014" name="Front. Microbiol.">
        <title>High frequency of phylogenetically diverse reductive dehalogenase-homologous genes in deep subseafloor sedimentary metagenomes.</title>
        <authorList>
            <person name="Kawai M."/>
            <person name="Futagami T."/>
            <person name="Toyoda A."/>
            <person name="Takaki Y."/>
            <person name="Nishi S."/>
            <person name="Hori S."/>
            <person name="Arai W."/>
            <person name="Tsubouchi T."/>
            <person name="Morono Y."/>
            <person name="Uchiyama I."/>
            <person name="Ito T."/>
            <person name="Fujiyama A."/>
            <person name="Inagaki F."/>
            <person name="Takami H."/>
        </authorList>
    </citation>
    <scope>NUCLEOTIDE SEQUENCE</scope>
    <source>
        <strain evidence="2">Expedition CK06-06</strain>
    </source>
</reference>
<accession>X1US92</accession>
<dbReference type="GO" id="GO:0017116">
    <property type="term" value="F:single-stranded DNA helicase activity"/>
    <property type="evidence" value="ECO:0007669"/>
    <property type="project" value="TreeGrafter"/>
</dbReference>